<reference evidence="1 2" key="1">
    <citation type="journal article" date="2013" name="BMC Genomics">
        <title>Comparative genomics reveals distinct host-interacting traits of three major human-associated propionibacteria.</title>
        <authorList>
            <person name="Mak T.N."/>
            <person name="Schmid M."/>
            <person name="Brzuszkiewicz E."/>
            <person name="Zeng G."/>
            <person name="Meyer R."/>
            <person name="Sfanos K.S."/>
            <person name="Brinkmann V."/>
            <person name="Meyer T.F."/>
            <person name="Bruggemann H."/>
        </authorList>
    </citation>
    <scope>NUCLEOTIDE SEQUENCE [LARGE SCALE GENOMIC DNA]</scope>
    <source>
        <strain evidence="1 2">TM11</strain>
    </source>
</reference>
<dbReference type="Proteomes" id="UP000053711">
    <property type="component" value="Unassembled WGS sequence"/>
</dbReference>
<sequence>MWRRNRRDDDAARIHEGCDTVPGGIEDMPESSPDAPVQQCSVIPESSATTPRHAAPDDGTDLQDPPIDRPGQPPLRGFGRIGVHDVQPVVEGGRLPAYAVVDEEFEVTAHVFREGHDKVGATVVLTAPDGRELRTDMCQQEPMGLDIWSARVHADATGSWTMHVEGWSDLWHTWHHAAQAKLAADIDVDLVRAEGVCLAETAFDRARDAGYDADSEIIGAGLSRLKSAGNAQALLTDVVGWEEFCEVMARHADRDLVSPTQRTPLLVERRRALYGSWYEFFLRSQGAHRRPDGSWVSGTFASSEKRLDEIAAMGFDVVYLPPIHPIGSAFRKGPNNTLDAGPNDPGSPWAIGSPDGGHDSIHPDLGTFDDFDHFVAHAHSLGLEVALDFALQASPDHPWVHEHPEWFTTRVDGTIAYAENPPKKYQDIYPINFDNDPEGIYHECVRILELWIAHGVTIFRVDNPHTKPINFWAWLMATMRRRHPEVIFLAEAFTRPEMMQALAKVGFQQGYSYFVWRSAKWELEEFLTEVSTQTSAWYRPNFFVNTPDINPYYLQDGNPAAFAIRAILAATMSPSWGMYSGYELCEHVPLPGREEYDHSEKYEYRPRDYSGEPNLSVLITRLNEIRREHPALQQLRDVTVHHAPDDRILVFSKKSGSDVVIVAVSLDPVWGASSQVMLDMAALGLRSDAQFDVHDELTGADFTWSQQAWVNLYPAQPAHILTVRGSH</sequence>
<evidence type="ECO:0000313" key="1">
    <source>
        <dbReference type="EMBL" id="ERF65529.1"/>
    </source>
</evidence>
<protein>
    <submittedName>
        <fullName evidence="1">Glucanase GlgE</fullName>
    </submittedName>
</protein>
<dbReference type="EMBL" id="AOST01000053">
    <property type="protein sequence ID" value="ERF65529.1"/>
    <property type="molecule type" value="Genomic_DNA"/>
</dbReference>
<organism evidence="1 2">
    <name type="scientific">Cutibacterium granulosum TM11</name>
    <dbReference type="NCBI Taxonomy" id="1292373"/>
    <lineage>
        <taxon>Bacteria</taxon>
        <taxon>Bacillati</taxon>
        <taxon>Actinomycetota</taxon>
        <taxon>Actinomycetes</taxon>
        <taxon>Propionibacteriales</taxon>
        <taxon>Propionibacteriaceae</taxon>
        <taxon>Cutibacterium</taxon>
    </lineage>
</organism>
<proteinExistence type="predicted"/>
<gene>
    <name evidence="1" type="ORF">H640_06093</name>
</gene>
<name>A0ACB4UNC5_9ACTN</name>
<keyword evidence="2" id="KW-1185">Reference proteome</keyword>
<accession>A0ACB4UNC5</accession>
<comment type="caution">
    <text evidence="1">The sequence shown here is derived from an EMBL/GenBank/DDBJ whole genome shotgun (WGS) entry which is preliminary data.</text>
</comment>
<evidence type="ECO:0000313" key="2">
    <source>
        <dbReference type="Proteomes" id="UP000053711"/>
    </source>
</evidence>